<evidence type="ECO:0000313" key="2">
    <source>
        <dbReference type="EMBL" id="MDP4544457.1"/>
    </source>
</evidence>
<keyword evidence="3" id="KW-1185">Reference proteome</keyword>
<dbReference type="Proteomes" id="UP001228171">
    <property type="component" value="Unassembled WGS sequence"/>
</dbReference>
<protein>
    <submittedName>
        <fullName evidence="2">DpnD/PcfM family protein</fullName>
    </submittedName>
</protein>
<accession>A0ABT9HFJ3</accession>
<dbReference type="InterPro" id="IPR025575">
    <property type="entry name" value="DpnD/PcfM_C"/>
</dbReference>
<feature type="domain" description="DpnD/PcfM-like C-terminal" evidence="1">
    <location>
        <begin position="13"/>
        <end position="53"/>
    </location>
</feature>
<dbReference type="Pfam" id="PF14207">
    <property type="entry name" value="DpnD-PcfM"/>
    <property type="match status" value="1"/>
</dbReference>
<evidence type="ECO:0000259" key="1">
    <source>
        <dbReference type="Pfam" id="PF14207"/>
    </source>
</evidence>
<name>A0ABT9HFJ3_9GAMM</name>
<organism evidence="2 3">
    <name type="scientific">Psychrobacter faecalis</name>
    <dbReference type="NCBI Taxonomy" id="180588"/>
    <lineage>
        <taxon>Bacteria</taxon>
        <taxon>Pseudomonadati</taxon>
        <taxon>Pseudomonadota</taxon>
        <taxon>Gammaproteobacteria</taxon>
        <taxon>Moraxellales</taxon>
        <taxon>Moraxellaceae</taxon>
        <taxon>Psychrobacter</taxon>
    </lineage>
</organism>
<gene>
    <name evidence="2" type="ORF">Q8P09_05105</name>
</gene>
<reference evidence="2 3" key="1">
    <citation type="submission" date="2023-08" db="EMBL/GenBank/DDBJ databases">
        <authorList>
            <person name="Kumar R."/>
        </authorList>
    </citation>
    <scope>NUCLEOTIDE SEQUENCE [LARGE SCALE GENOMIC DNA]</scope>
    <source>
        <strain evidence="2 3">LUR13</strain>
    </source>
</reference>
<evidence type="ECO:0000313" key="3">
    <source>
        <dbReference type="Proteomes" id="UP001228171"/>
    </source>
</evidence>
<comment type="caution">
    <text evidence="2">The sequence shown here is derived from an EMBL/GenBank/DDBJ whole genome shotgun (WGS) entry which is preliminary data.</text>
</comment>
<dbReference type="EMBL" id="JAVAJI010000006">
    <property type="protein sequence ID" value="MDP4544457.1"/>
    <property type="molecule type" value="Genomic_DNA"/>
</dbReference>
<dbReference type="RefSeq" id="WP_227678739.1">
    <property type="nucleotide sequence ID" value="NZ_CAJGYS010000002.1"/>
</dbReference>
<sequence>MIKSDKTVEEIFQIEIVETLSNLVKISAEDEQGALLKAQELYRNEDVVLYPDNLIDTKFNIFKCG</sequence>
<proteinExistence type="predicted"/>